<protein>
    <recommendedName>
        <fullName evidence="7">TOG domain-containing protein</fullName>
    </recommendedName>
</protein>
<dbReference type="PANTHER" id="PTHR21567:SF9">
    <property type="entry name" value="CLIP-ASSOCIATING PROTEIN"/>
    <property type="match status" value="1"/>
</dbReference>
<feature type="compositionally biased region" description="Polar residues" evidence="6">
    <location>
        <begin position="344"/>
        <end position="356"/>
    </location>
</feature>
<dbReference type="InterPro" id="IPR011989">
    <property type="entry name" value="ARM-like"/>
</dbReference>
<comment type="subcellular location">
    <subcellularLocation>
        <location evidence="1">Cytoplasm</location>
        <location evidence="1">Cytoskeleton</location>
        <location evidence="1">Spindle</location>
    </subcellularLocation>
</comment>
<sequence>MSNDRLEKLINQCKNNDVDSKVGAVTKLQAEFEAEVEIPDPEPLITTLKSCLRHANQHLSTATLSALPPFLNLVVANSTRARPFSPSLSTSSASGSAIDVVTLRHVMSAFLPSPGVIERLGDSREKARDKARETLVIIGGFAFRCSPSGSRLVTLKTAEAPIAMFERLLKENGLSSKVWRVREQAILVLAHIRRSHPNFPIRPYLSLLVDSLEDTDSNVRACAIPAVTELFTGPGVTDAARADLKKEMAKKNVRKTIVDSVLSKLMNSTRNTGASTPQSEYSDYMEPLRKEPAPSSLTLQNRRPTVTVSSGDPSAAAPMARSVSHGSAREASRPASRAAMVVSPTLSQPSNESMSPNAAAVEPAFIASSRDLENEFSAMTKPFEGRETEHNWAARERAIQRVRGMLKGDVHTRYPEVFLQCLKDGFVQNSMKTLASLRTTVAANTCSLYAELALSLKMGIDPFYETIVANLVRMAGFTKKIIAQQSQQTLAAVVQYASPHPRTLLPLLSSTLQDKNVQTRVYAVGHIKDYIQVHGLRSKSYIESAGGLDIIEKSLRKALADPNPGVRESARGLFWAFNGVWHEKALIILESLDATARKQLEKACPDPETVAVLPPTTPATKKSSVAAAIAASRAKSKSKAIPTSPPTLRHQATSSSHSTQATSPPAKRKVASPSSPTPKSSDGRSSPSPAPRPVTSPRSSLSHPTHPRSRVLSHNAGTLRSVSASASTFAVHSCPPSDSMPTSPTDATRRRTSSPLVPVSPPGRNSAVRRVTQPRLHRPHDSSVPSHPVARMGVVPVPVQEPPAAHSIDDEESLLMPVNIPIPDDSDSDMGDSDNLISFSTPYKMFPPTQRAASREPSFSGVSTPNTVSNTLSDSPGKPNEHPPVEDALRARAEQAQSAAERLLELTDSEEEVDRHPVIPASLLLGSGTIAQNLGRPAVPATQKSLAPPMTPDSHNAAIFRQAALFKNSPINGNKPADPLIKPLKDQSHESGWWLKRASTIDHGTPLRGVEIEDRLQELHEYIIALEKGDADIRVLQKLSLVCTNNPIPPDSASPLSPGLGLPSATSPFLAVTRSLPPLIPDMWKKDKNFERLFDSLMKFLQPSKDGQLLEYALVVVWELIGNQAALLDGRESDLFAALFRVRYSNTAEVLEATKTIRDALAARIEPVYGLTTMHSSLRSFLAEPASDPSVKAGSHAFGLIALGKFILRLPAEVLEEELPRLKQTFIAALNDVSTLVVREAAYAAIIAAQLVLRDEGHLFALLDGLDDNKKNLLTYYFEKHGARGLDFAVTSGGGAGMTKLEGQMGRLDKLMNTPRGGQGKE</sequence>
<feature type="region of interest" description="Disordered" evidence="6">
    <location>
        <begin position="608"/>
        <end position="716"/>
    </location>
</feature>
<keyword evidence="4" id="KW-0493">Microtubule</keyword>
<dbReference type="InParanoid" id="A0A0C3PV88"/>
<dbReference type="GO" id="GO:0005815">
    <property type="term" value="C:microtubule organizing center"/>
    <property type="evidence" value="ECO:0007669"/>
    <property type="project" value="TreeGrafter"/>
</dbReference>
<evidence type="ECO:0000256" key="4">
    <source>
        <dbReference type="ARBA" id="ARBA00022701"/>
    </source>
</evidence>
<dbReference type="STRING" id="870435.A0A0C3PV88"/>
<reference evidence="9" key="2">
    <citation type="submission" date="2015-01" db="EMBL/GenBank/DDBJ databases">
        <title>Evolutionary Origins and Diversification of the Mycorrhizal Mutualists.</title>
        <authorList>
            <consortium name="DOE Joint Genome Institute"/>
            <consortium name="Mycorrhizal Genomics Consortium"/>
            <person name="Kohler A."/>
            <person name="Kuo A."/>
            <person name="Nagy L.G."/>
            <person name="Floudas D."/>
            <person name="Copeland A."/>
            <person name="Barry K.W."/>
            <person name="Cichocki N."/>
            <person name="Veneault-Fourrey C."/>
            <person name="LaButti K."/>
            <person name="Lindquist E.A."/>
            <person name="Lipzen A."/>
            <person name="Lundell T."/>
            <person name="Morin E."/>
            <person name="Murat C."/>
            <person name="Riley R."/>
            <person name="Ohm R."/>
            <person name="Sun H."/>
            <person name="Tunlid A."/>
            <person name="Henrissat B."/>
            <person name="Grigoriev I.V."/>
            <person name="Hibbett D.S."/>
            <person name="Martin F."/>
        </authorList>
    </citation>
    <scope>NUCLEOTIDE SEQUENCE [LARGE SCALE GENOMIC DNA]</scope>
    <source>
        <strain evidence="9">Marx 270</strain>
    </source>
</reference>
<keyword evidence="5" id="KW-0498">Mitosis</keyword>
<feature type="compositionally biased region" description="Polar residues" evidence="6">
    <location>
        <begin position="672"/>
        <end position="687"/>
    </location>
</feature>
<proteinExistence type="inferred from homology"/>
<evidence type="ECO:0000256" key="2">
    <source>
        <dbReference type="ARBA" id="ARBA00009549"/>
    </source>
</evidence>
<dbReference type="GO" id="GO:0005876">
    <property type="term" value="C:spindle microtubule"/>
    <property type="evidence" value="ECO:0007669"/>
    <property type="project" value="TreeGrafter"/>
</dbReference>
<keyword evidence="9" id="KW-1185">Reference proteome</keyword>
<feature type="compositionally biased region" description="Polar residues" evidence="6">
    <location>
        <begin position="295"/>
        <end position="312"/>
    </location>
</feature>
<evidence type="ECO:0000256" key="3">
    <source>
        <dbReference type="ARBA" id="ARBA00022618"/>
    </source>
</evidence>
<feature type="region of interest" description="Disordered" evidence="6">
    <location>
        <begin position="268"/>
        <end position="356"/>
    </location>
</feature>
<dbReference type="GO" id="GO:0051301">
    <property type="term" value="P:cell division"/>
    <property type="evidence" value="ECO:0007669"/>
    <property type="project" value="UniProtKB-KW"/>
</dbReference>
<dbReference type="InterPro" id="IPR016024">
    <property type="entry name" value="ARM-type_fold"/>
</dbReference>
<dbReference type="GO" id="GO:0005881">
    <property type="term" value="C:cytoplasmic microtubule"/>
    <property type="evidence" value="ECO:0007669"/>
    <property type="project" value="TreeGrafter"/>
</dbReference>
<dbReference type="GO" id="GO:1990023">
    <property type="term" value="C:mitotic spindle midzone"/>
    <property type="evidence" value="ECO:0007669"/>
    <property type="project" value="TreeGrafter"/>
</dbReference>
<name>A0A0C3PV88_PISTI</name>
<keyword evidence="5" id="KW-0131">Cell cycle</keyword>
<dbReference type="OrthoDB" id="46159at2759"/>
<feature type="compositionally biased region" description="Polar residues" evidence="6">
    <location>
        <begin position="860"/>
        <end position="874"/>
    </location>
</feature>
<feature type="compositionally biased region" description="Low complexity" evidence="6">
    <location>
        <begin position="650"/>
        <end position="665"/>
    </location>
</feature>
<feature type="region of interest" description="Disordered" evidence="6">
    <location>
        <begin position="730"/>
        <end position="789"/>
    </location>
</feature>
<reference evidence="8 9" key="1">
    <citation type="submission" date="2014-04" db="EMBL/GenBank/DDBJ databases">
        <authorList>
            <consortium name="DOE Joint Genome Institute"/>
            <person name="Kuo A."/>
            <person name="Kohler A."/>
            <person name="Costa M.D."/>
            <person name="Nagy L.G."/>
            <person name="Floudas D."/>
            <person name="Copeland A."/>
            <person name="Barry K.W."/>
            <person name="Cichocki N."/>
            <person name="Veneault-Fourrey C."/>
            <person name="LaButti K."/>
            <person name="Lindquist E.A."/>
            <person name="Lipzen A."/>
            <person name="Lundell T."/>
            <person name="Morin E."/>
            <person name="Murat C."/>
            <person name="Sun H."/>
            <person name="Tunlid A."/>
            <person name="Henrissat B."/>
            <person name="Grigoriev I.V."/>
            <person name="Hibbett D.S."/>
            <person name="Martin F."/>
            <person name="Nordberg H.P."/>
            <person name="Cantor M.N."/>
            <person name="Hua S.X."/>
        </authorList>
    </citation>
    <scope>NUCLEOTIDE SEQUENCE [LARGE SCALE GENOMIC DNA]</scope>
    <source>
        <strain evidence="8 9">Marx 270</strain>
    </source>
</reference>
<gene>
    <name evidence="8" type="ORF">M404DRAFT_692866</name>
</gene>
<feature type="domain" description="TOG" evidence="7">
    <location>
        <begin position="1"/>
        <end position="266"/>
    </location>
</feature>
<evidence type="ECO:0000256" key="5">
    <source>
        <dbReference type="ARBA" id="ARBA00022776"/>
    </source>
</evidence>
<keyword evidence="3" id="KW-0132">Cell division</keyword>
<feature type="domain" description="TOG" evidence="7">
    <location>
        <begin position="368"/>
        <end position="616"/>
    </location>
</feature>
<feature type="compositionally biased region" description="Polar residues" evidence="6">
    <location>
        <begin position="268"/>
        <end position="281"/>
    </location>
</feature>
<evidence type="ECO:0000256" key="1">
    <source>
        <dbReference type="ARBA" id="ARBA00004186"/>
    </source>
</evidence>
<dbReference type="EMBL" id="KN831947">
    <property type="protein sequence ID" value="KIO12754.1"/>
    <property type="molecule type" value="Genomic_DNA"/>
</dbReference>
<accession>A0A0C3PV88</accession>
<evidence type="ECO:0000256" key="6">
    <source>
        <dbReference type="SAM" id="MobiDB-lite"/>
    </source>
</evidence>
<feature type="region of interest" description="Disordered" evidence="6">
    <location>
        <begin position="848"/>
        <end position="885"/>
    </location>
</feature>
<dbReference type="SMART" id="SM01349">
    <property type="entry name" value="TOG"/>
    <property type="match status" value="2"/>
</dbReference>
<dbReference type="Proteomes" id="UP000054217">
    <property type="component" value="Unassembled WGS sequence"/>
</dbReference>
<dbReference type="SUPFAM" id="SSF48371">
    <property type="entry name" value="ARM repeat"/>
    <property type="match status" value="2"/>
</dbReference>
<feature type="compositionally biased region" description="Low complexity" evidence="6">
    <location>
        <begin position="608"/>
        <end position="633"/>
    </location>
</feature>
<evidence type="ECO:0000313" key="9">
    <source>
        <dbReference type="Proteomes" id="UP000054217"/>
    </source>
</evidence>
<dbReference type="Gene3D" id="1.25.10.10">
    <property type="entry name" value="Leucine-rich Repeat Variant"/>
    <property type="match status" value="3"/>
</dbReference>
<dbReference type="InterPro" id="IPR024395">
    <property type="entry name" value="CLASP_N_dom"/>
</dbReference>
<dbReference type="Pfam" id="PF12348">
    <property type="entry name" value="CLASP_N"/>
    <property type="match status" value="1"/>
</dbReference>
<dbReference type="InterPro" id="IPR034085">
    <property type="entry name" value="TOG"/>
</dbReference>
<evidence type="ECO:0000259" key="7">
    <source>
        <dbReference type="SMART" id="SM01349"/>
    </source>
</evidence>
<dbReference type="GO" id="GO:0090307">
    <property type="term" value="P:mitotic spindle assembly"/>
    <property type="evidence" value="ECO:0007669"/>
    <property type="project" value="TreeGrafter"/>
</dbReference>
<dbReference type="PANTHER" id="PTHR21567">
    <property type="entry name" value="CLASP"/>
    <property type="match status" value="1"/>
</dbReference>
<comment type="similarity">
    <text evidence="2">Belongs to the CLASP family.</text>
</comment>
<evidence type="ECO:0000313" key="8">
    <source>
        <dbReference type="EMBL" id="KIO12754.1"/>
    </source>
</evidence>
<organism evidence="8 9">
    <name type="scientific">Pisolithus tinctorius Marx 270</name>
    <dbReference type="NCBI Taxonomy" id="870435"/>
    <lineage>
        <taxon>Eukaryota</taxon>
        <taxon>Fungi</taxon>
        <taxon>Dikarya</taxon>
        <taxon>Basidiomycota</taxon>
        <taxon>Agaricomycotina</taxon>
        <taxon>Agaricomycetes</taxon>
        <taxon>Agaricomycetidae</taxon>
        <taxon>Boletales</taxon>
        <taxon>Sclerodermatineae</taxon>
        <taxon>Pisolithaceae</taxon>
        <taxon>Pisolithus</taxon>
    </lineage>
</organism>
<feature type="compositionally biased region" description="Low complexity" evidence="6">
    <location>
        <begin position="733"/>
        <end position="746"/>
    </location>
</feature>
<dbReference type="HOGENOM" id="CLU_003840_0_0_1"/>
<dbReference type="GO" id="GO:0008017">
    <property type="term" value="F:microtubule binding"/>
    <property type="evidence" value="ECO:0007669"/>
    <property type="project" value="TreeGrafter"/>
</dbReference>